<organism evidence="1">
    <name type="scientific">Siphoviridae sp. ctmYS12</name>
    <dbReference type="NCBI Taxonomy" id="2825652"/>
    <lineage>
        <taxon>Viruses</taxon>
        <taxon>Duplodnaviria</taxon>
        <taxon>Heunggongvirae</taxon>
        <taxon>Uroviricota</taxon>
        <taxon>Caudoviricetes</taxon>
    </lineage>
</organism>
<evidence type="ECO:0000313" key="1">
    <source>
        <dbReference type="EMBL" id="DAE02581.1"/>
    </source>
</evidence>
<proteinExistence type="predicted"/>
<reference evidence="1" key="1">
    <citation type="journal article" date="2021" name="Proc. Natl. Acad. Sci. U.S.A.">
        <title>A Catalog of Tens of Thousands of Viruses from Human Metagenomes Reveals Hidden Associations with Chronic Diseases.</title>
        <authorList>
            <person name="Tisza M.J."/>
            <person name="Buck C.B."/>
        </authorList>
    </citation>
    <scope>NUCLEOTIDE SEQUENCE</scope>
    <source>
        <strain evidence="1">CtmYS12</strain>
    </source>
</reference>
<name>A0A8S5P7L7_9CAUD</name>
<dbReference type="EMBL" id="BK015347">
    <property type="protein sequence ID" value="DAE02581.1"/>
    <property type="molecule type" value="Genomic_DNA"/>
</dbReference>
<sequence length="230" mass="26159">MKKELISGGCILCDGLTSEELIQSLDRHIFSRKKIYDLSKLEVHFGRELFNRLCNDDIINYDSINHSFTVTVCEIPCRLSYECPSYGYCVYLKHDHEDQMDSTIGLFQDDIKRQLNAAFGRSSVPIDISGRIKKVIFNPPATIIFWKDSSKTVVKCDGEAFDPEKGMAMAISRKVLGDSYGYYNIFEKWCKKYKEPGKRSGKYPWGTTPQEVAAKYMPLPNAESGDSDAD</sequence>
<accession>A0A8S5P7L7</accession>
<protein>
    <submittedName>
        <fullName evidence="1">Uncharacterized protein</fullName>
    </submittedName>
</protein>